<dbReference type="GO" id="GO:0016301">
    <property type="term" value="F:kinase activity"/>
    <property type="evidence" value="ECO:0007669"/>
    <property type="project" value="InterPro"/>
</dbReference>
<dbReference type="PIRSF" id="PIRSF018297">
    <property type="entry name" value="Doc"/>
    <property type="match status" value="1"/>
</dbReference>
<feature type="domain" description="Fido" evidence="1">
    <location>
        <begin position="5"/>
        <end position="119"/>
    </location>
</feature>
<dbReference type="InterPro" id="IPR006440">
    <property type="entry name" value="Doc"/>
</dbReference>
<organism evidence="2">
    <name type="scientific">uncultured delta proteobacterium</name>
    <dbReference type="NCBI Taxonomy" id="34034"/>
    <lineage>
        <taxon>Bacteria</taxon>
        <taxon>Deltaproteobacteria</taxon>
        <taxon>environmental samples</taxon>
    </lineage>
</organism>
<dbReference type="AlphaFoldDB" id="A0A212JFA6"/>
<dbReference type="InterPro" id="IPR003812">
    <property type="entry name" value="Fido"/>
</dbReference>
<sequence length="124" mass="14199">MTDYPTLREVLAVHEMNIERYGGAAGVRDLGAIEAALYRPQSGYYADIIEEAAALFESLLINHPFVDGNKRTAFAICYIFLEINGYLLDADPAWLYNRIMAWLEERENRFQHIVDDLRSCVKPV</sequence>
<evidence type="ECO:0000313" key="2">
    <source>
        <dbReference type="EMBL" id="SBV98116.1"/>
    </source>
</evidence>
<dbReference type="PANTHER" id="PTHR39426">
    <property type="entry name" value="HOMOLOGY TO DEATH-ON-CURING PROTEIN OF PHAGE P1"/>
    <property type="match status" value="1"/>
</dbReference>
<dbReference type="PROSITE" id="PS51459">
    <property type="entry name" value="FIDO"/>
    <property type="match status" value="1"/>
</dbReference>
<evidence type="ECO:0000259" key="1">
    <source>
        <dbReference type="PROSITE" id="PS51459"/>
    </source>
</evidence>
<dbReference type="EMBL" id="FLUQ01000001">
    <property type="protein sequence ID" value="SBV98116.1"/>
    <property type="molecule type" value="Genomic_DNA"/>
</dbReference>
<dbReference type="Gene3D" id="1.20.120.1870">
    <property type="entry name" value="Fic/DOC protein, Fido domain"/>
    <property type="match status" value="1"/>
</dbReference>
<accession>A0A212JFA6</accession>
<dbReference type="NCBIfam" id="TIGR01550">
    <property type="entry name" value="DOC_P1"/>
    <property type="match status" value="1"/>
</dbReference>
<dbReference type="SUPFAM" id="SSF140931">
    <property type="entry name" value="Fic-like"/>
    <property type="match status" value="1"/>
</dbReference>
<dbReference type="InterPro" id="IPR036597">
    <property type="entry name" value="Fido-like_dom_sf"/>
</dbReference>
<proteinExistence type="predicted"/>
<reference evidence="2" key="1">
    <citation type="submission" date="2016-04" db="EMBL/GenBank/DDBJ databases">
        <authorList>
            <person name="Evans L.H."/>
            <person name="Alamgir A."/>
            <person name="Owens N."/>
            <person name="Weber N.D."/>
            <person name="Virtaneva K."/>
            <person name="Barbian K."/>
            <person name="Babar A."/>
            <person name="Rosenke K."/>
        </authorList>
    </citation>
    <scope>NUCLEOTIDE SEQUENCE</scope>
    <source>
        <strain evidence="2">86</strain>
    </source>
</reference>
<dbReference type="Pfam" id="PF02661">
    <property type="entry name" value="Fic"/>
    <property type="match status" value="1"/>
</dbReference>
<dbReference type="InterPro" id="IPR053737">
    <property type="entry name" value="Type_II_TA_Toxin"/>
</dbReference>
<protein>
    <submittedName>
        <fullName evidence="2">Death-on-curing family protein</fullName>
    </submittedName>
</protein>
<name>A0A212JFA6_9DELT</name>
<gene>
    <name evidence="2" type="ORF">KL86DPRO_11333</name>
</gene>
<dbReference type="PANTHER" id="PTHR39426:SF1">
    <property type="entry name" value="HOMOLOGY TO DEATH-ON-CURING PROTEIN OF PHAGE P1"/>
    <property type="match status" value="1"/>
</dbReference>